<dbReference type="Proteomes" id="UP000194903">
    <property type="component" value="Unassembled WGS sequence"/>
</dbReference>
<name>A0A252F6P4_9FIRM</name>
<dbReference type="RefSeq" id="WP_087017393.1">
    <property type="nucleotide sequence ID" value="NZ_CP178353.1"/>
</dbReference>
<gene>
    <name evidence="2" type="ORF">CBW42_02415</name>
</gene>
<keyword evidence="3" id="KW-1185">Reference proteome</keyword>
<feature type="region of interest" description="Disordered" evidence="1">
    <location>
        <begin position="56"/>
        <end position="82"/>
    </location>
</feature>
<evidence type="ECO:0000313" key="2">
    <source>
        <dbReference type="EMBL" id="OUM21447.1"/>
    </source>
</evidence>
<evidence type="ECO:0000313" key="3">
    <source>
        <dbReference type="Proteomes" id="UP000194903"/>
    </source>
</evidence>
<sequence>MKTGKDTSQDIQFATKTAALQEFAGLPLFCVQRGNMEKSGAFRRILDKAEGWKIRRKPSGQQKFENERSISGGNGQIHSKDV</sequence>
<reference evidence="2 3" key="1">
    <citation type="submission" date="2017-05" db="EMBL/GenBank/DDBJ databases">
        <title>Butyricicoccus porcorum sp. nov. a butyrate-producing bacterium from the swine intestinal tract.</title>
        <authorList>
            <person name="Trachsel J."/>
            <person name="Humphrey S."/>
            <person name="Allen H.K."/>
        </authorList>
    </citation>
    <scope>NUCLEOTIDE SEQUENCE [LARGE SCALE GENOMIC DNA]</scope>
    <source>
        <strain evidence="2">BB10</strain>
    </source>
</reference>
<dbReference type="EMBL" id="NHOC01000002">
    <property type="protein sequence ID" value="OUM21447.1"/>
    <property type="molecule type" value="Genomic_DNA"/>
</dbReference>
<evidence type="ECO:0000256" key="1">
    <source>
        <dbReference type="SAM" id="MobiDB-lite"/>
    </source>
</evidence>
<protein>
    <submittedName>
        <fullName evidence="2">Uncharacterized protein</fullName>
    </submittedName>
</protein>
<dbReference type="AlphaFoldDB" id="A0A252F6P4"/>
<organism evidence="2 3">
    <name type="scientific">Butyricicoccus porcorum</name>
    <dbReference type="NCBI Taxonomy" id="1945634"/>
    <lineage>
        <taxon>Bacteria</taxon>
        <taxon>Bacillati</taxon>
        <taxon>Bacillota</taxon>
        <taxon>Clostridia</taxon>
        <taxon>Eubacteriales</taxon>
        <taxon>Butyricicoccaceae</taxon>
        <taxon>Butyricicoccus</taxon>
    </lineage>
</organism>
<proteinExistence type="predicted"/>
<accession>A0A252F6P4</accession>
<comment type="caution">
    <text evidence="2">The sequence shown here is derived from an EMBL/GenBank/DDBJ whole genome shotgun (WGS) entry which is preliminary data.</text>
</comment>